<dbReference type="SUPFAM" id="SSF54909">
    <property type="entry name" value="Dimeric alpha+beta barrel"/>
    <property type="match status" value="1"/>
</dbReference>
<dbReference type="NCBIfam" id="TIGR02118">
    <property type="entry name" value="EthD family reductase"/>
    <property type="match status" value="1"/>
</dbReference>
<dbReference type="Gene3D" id="3.30.70.100">
    <property type="match status" value="1"/>
</dbReference>
<protein>
    <submittedName>
        <fullName evidence="3">EthD family reductase</fullName>
    </submittedName>
</protein>
<dbReference type="Pfam" id="PF07110">
    <property type="entry name" value="EthD"/>
    <property type="match status" value="1"/>
</dbReference>
<dbReference type="PANTHER" id="PTHR40260:SF2">
    <property type="entry name" value="BLR8190 PROTEIN"/>
    <property type="match status" value="1"/>
</dbReference>
<evidence type="ECO:0000313" key="4">
    <source>
        <dbReference type="Proteomes" id="UP001645859"/>
    </source>
</evidence>
<feature type="compositionally biased region" description="Polar residues" evidence="1">
    <location>
        <begin position="136"/>
        <end position="147"/>
    </location>
</feature>
<dbReference type="InterPro" id="IPR009799">
    <property type="entry name" value="EthD_dom"/>
</dbReference>
<gene>
    <name evidence="3" type="ORF">D3230_12145</name>
</gene>
<organism evidence="3 4">
    <name type="scientific">Leucobacter chromiireducens subsp. solipictus</name>
    <dbReference type="NCBI Taxonomy" id="398235"/>
    <lineage>
        <taxon>Bacteria</taxon>
        <taxon>Bacillati</taxon>
        <taxon>Actinomycetota</taxon>
        <taxon>Actinomycetes</taxon>
        <taxon>Micrococcales</taxon>
        <taxon>Microbacteriaceae</taxon>
        <taxon>Leucobacter</taxon>
    </lineage>
</organism>
<evidence type="ECO:0000313" key="3">
    <source>
        <dbReference type="EMBL" id="MBL3680032.1"/>
    </source>
</evidence>
<dbReference type="Proteomes" id="UP001645859">
    <property type="component" value="Unassembled WGS sequence"/>
</dbReference>
<dbReference type="EMBL" id="QYAC01000006">
    <property type="protein sequence ID" value="MBL3680032.1"/>
    <property type="molecule type" value="Genomic_DNA"/>
</dbReference>
<dbReference type="PANTHER" id="PTHR40260">
    <property type="entry name" value="BLR8190 PROTEIN"/>
    <property type="match status" value="1"/>
</dbReference>
<accession>A0ABS1SI70</accession>
<feature type="region of interest" description="Disordered" evidence="1">
    <location>
        <begin position="103"/>
        <end position="163"/>
    </location>
</feature>
<dbReference type="InterPro" id="IPR011008">
    <property type="entry name" value="Dimeric_a/b-barrel"/>
</dbReference>
<keyword evidence="4" id="KW-1185">Reference proteome</keyword>
<evidence type="ECO:0000259" key="2">
    <source>
        <dbReference type="Pfam" id="PF07110"/>
    </source>
</evidence>
<comment type="caution">
    <text evidence="3">The sequence shown here is derived from an EMBL/GenBank/DDBJ whole genome shotgun (WGS) entry which is preliminary data.</text>
</comment>
<feature type="domain" description="EthD" evidence="2">
    <location>
        <begin position="11"/>
        <end position="87"/>
    </location>
</feature>
<name>A0ABS1SI70_9MICO</name>
<evidence type="ECO:0000256" key="1">
    <source>
        <dbReference type="SAM" id="MobiDB-lite"/>
    </source>
</evidence>
<dbReference type="RefSeq" id="WP_202345304.1">
    <property type="nucleotide sequence ID" value="NZ_BAAAPI010000004.1"/>
</dbReference>
<proteinExistence type="predicted"/>
<sequence>MHKLMVLYPEPQDRTAFTAYYESVHLPLCAALPGVQRISYALGISEPGDGPYFGIFEAEFASEAALLAALASPQGRAVETDVPNYATGGAQVLRFPVAEVGLGEHGGPVRSRSTPGPHGATETHRSARGRVPAPTGGSSQPHATRTAESAGGRGTSSRSPVQR</sequence>
<reference evidence="3 4" key="1">
    <citation type="submission" date="2018-09" db="EMBL/GenBank/DDBJ databases">
        <title>Comparative genomics of Leucobacter spp.</title>
        <authorList>
            <person name="Reis A.C."/>
            <person name="Kolvenbach B.A."/>
            <person name="Corvini P.F.X."/>
            <person name="Nunes O.C."/>
        </authorList>
    </citation>
    <scope>NUCLEOTIDE SEQUENCE [LARGE SCALE GENOMIC DNA]</scope>
    <source>
        <strain evidence="3 4">TAN 31504</strain>
    </source>
</reference>